<dbReference type="PROSITE" id="PS50125">
    <property type="entry name" value="GUANYLATE_CYCLASE_2"/>
    <property type="match status" value="1"/>
</dbReference>
<dbReference type="AlphaFoldDB" id="A0A512J3X4"/>
<protein>
    <submittedName>
        <fullName evidence="3">Adenylate cyclase</fullName>
    </submittedName>
</protein>
<sequence length="422" mass="45714">MLDRGPQKTPSSPTAEADGSEAEGVPFGHLQDCVGLRDWLLSEGTRTLAADDLLAGLAERLNELDVPVDRASTAIDTLHSEYAGVGRTWSREEGATVRLFPHGEASDKAYRASPFYTVHQTGDWLILDLAETPDETYSIIPELKAAGYRHYLVAPLIFTNGARNGITFATRAAEGFRDDHIAILRFVMPTLAAVMEMRLVNKQLDQVLRIYVGDEPHRAILSGAIRRGHVQRIRSAILFADMRDYTHISADMTPEEAVDLLNIFFDCLVPAIEREGGEILKYLGDGLLAIFREPGDDLGGAAKGALTAAEAALAALDEANGLGRFANPVAAGIALHHGEAAYGNVGSGARLDFTVIGRDVNLASRLARLNRTLGEPLLMSKPFVDFLWGDPEPLGIHVLDGFPEPMAVYRPGARAAASRRRA</sequence>
<reference evidence="6" key="2">
    <citation type="journal article" date="2019" name="Int. J. Syst. Evol. Microbiol.">
        <title>The Global Catalogue of Microorganisms (GCM) 10K type strain sequencing project: providing services to taxonomists for standard genome sequencing and annotation.</title>
        <authorList>
            <consortium name="The Broad Institute Genomics Platform"/>
            <consortium name="The Broad Institute Genome Sequencing Center for Infectious Disease"/>
            <person name="Wu L."/>
            <person name="Ma J."/>
        </authorList>
    </citation>
    <scope>NUCLEOTIDE SEQUENCE [LARGE SCALE GENOMIC DNA]</scope>
    <source>
        <strain evidence="6">NBRC 107715</strain>
    </source>
</reference>
<dbReference type="InterPro" id="IPR001054">
    <property type="entry name" value="A/G_cyclase"/>
</dbReference>
<dbReference type="InterPro" id="IPR029787">
    <property type="entry name" value="Nucleotide_cyclase"/>
</dbReference>
<reference evidence="4" key="1">
    <citation type="journal article" date="2014" name="Int. J. Syst. Evol. Microbiol.">
        <title>Complete genome of a new Firmicutes species belonging to the dominant human colonic microbiota ('Ruminococcus bicirculans') reveals two chromosomes and a selective capacity to utilize plant glucans.</title>
        <authorList>
            <consortium name="NISC Comparative Sequencing Program"/>
            <person name="Wegmann U."/>
            <person name="Louis P."/>
            <person name="Goesmann A."/>
            <person name="Henrissat B."/>
            <person name="Duncan S.H."/>
            <person name="Flint H.J."/>
        </authorList>
    </citation>
    <scope>NUCLEOTIDE SEQUENCE</scope>
    <source>
        <strain evidence="4">NBRC 107715</strain>
    </source>
</reference>
<dbReference type="InterPro" id="IPR050697">
    <property type="entry name" value="Adenylyl/Guanylyl_Cyclase_3/4"/>
</dbReference>
<keyword evidence="6" id="KW-1185">Reference proteome</keyword>
<dbReference type="SMART" id="SM00044">
    <property type="entry name" value="CYCc"/>
    <property type="match status" value="1"/>
</dbReference>
<dbReference type="Pfam" id="PF00211">
    <property type="entry name" value="Guanylate_cyc"/>
    <property type="match status" value="1"/>
</dbReference>
<dbReference type="EMBL" id="BJZU01000049">
    <property type="protein sequence ID" value="GEP04623.1"/>
    <property type="molecule type" value="Genomic_DNA"/>
</dbReference>
<dbReference type="EMBL" id="BSPK01000016">
    <property type="protein sequence ID" value="GLS62689.1"/>
    <property type="molecule type" value="Genomic_DNA"/>
</dbReference>
<feature type="region of interest" description="Disordered" evidence="1">
    <location>
        <begin position="1"/>
        <end position="24"/>
    </location>
</feature>
<dbReference type="RefSeq" id="WP_147026242.1">
    <property type="nucleotide sequence ID" value="NZ_BJZU01000049.1"/>
</dbReference>
<dbReference type="Proteomes" id="UP000321960">
    <property type="component" value="Unassembled WGS sequence"/>
</dbReference>
<proteinExistence type="predicted"/>
<name>A0A512J3X4_9HYPH</name>
<evidence type="ECO:0000313" key="5">
    <source>
        <dbReference type="Proteomes" id="UP000321960"/>
    </source>
</evidence>
<evidence type="ECO:0000256" key="1">
    <source>
        <dbReference type="SAM" id="MobiDB-lite"/>
    </source>
</evidence>
<dbReference type="OrthoDB" id="4565346at2"/>
<dbReference type="PANTHER" id="PTHR43081">
    <property type="entry name" value="ADENYLATE CYCLASE, TERMINAL-DIFFERENTIATION SPECIFIC-RELATED"/>
    <property type="match status" value="1"/>
</dbReference>
<organism evidence="3 5">
    <name type="scientific">Methylobacterium oxalidis</name>
    <dbReference type="NCBI Taxonomy" id="944322"/>
    <lineage>
        <taxon>Bacteria</taxon>
        <taxon>Pseudomonadati</taxon>
        <taxon>Pseudomonadota</taxon>
        <taxon>Alphaproteobacteria</taxon>
        <taxon>Hyphomicrobiales</taxon>
        <taxon>Methylobacteriaceae</taxon>
        <taxon>Methylobacterium</taxon>
    </lineage>
</organism>
<dbReference type="GO" id="GO:0035556">
    <property type="term" value="P:intracellular signal transduction"/>
    <property type="evidence" value="ECO:0007669"/>
    <property type="project" value="InterPro"/>
</dbReference>
<evidence type="ECO:0000313" key="4">
    <source>
        <dbReference type="EMBL" id="GLS62689.1"/>
    </source>
</evidence>
<dbReference type="PANTHER" id="PTHR43081:SF11">
    <property type="entry name" value="BLR2264 PROTEIN"/>
    <property type="match status" value="1"/>
</dbReference>
<evidence type="ECO:0000313" key="3">
    <source>
        <dbReference type="EMBL" id="GEP04623.1"/>
    </source>
</evidence>
<comment type="caution">
    <text evidence="3">The sequence shown here is derived from an EMBL/GenBank/DDBJ whole genome shotgun (WGS) entry which is preliminary data.</text>
</comment>
<reference evidence="3 5" key="3">
    <citation type="submission" date="2019-07" db="EMBL/GenBank/DDBJ databases">
        <title>Whole genome shotgun sequence of Methylobacterium oxalidis NBRC 107715.</title>
        <authorList>
            <person name="Hosoyama A."/>
            <person name="Uohara A."/>
            <person name="Ohji S."/>
            <person name="Ichikawa N."/>
        </authorList>
    </citation>
    <scope>NUCLEOTIDE SEQUENCE [LARGE SCALE GENOMIC DNA]</scope>
    <source>
        <strain evidence="3 5">NBRC 107715</strain>
    </source>
</reference>
<dbReference type="Proteomes" id="UP001156856">
    <property type="component" value="Unassembled WGS sequence"/>
</dbReference>
<gene>
    <name evidence="4" type="ORF">GCM10007888_10700</name>
    <name evidence="3" type="ORF">MOX02_26610</name>
</gene>
<evidence type="ECO:0000313" key="6">
    <source>
        <dbReference type="Proteomes" id="UP001156856"/>
    </source>
</evidence>
<dbReference type="SUPFAM" id="SSF55073">
    <property type="entry name" value="Nucleotide cyclase"/>
    <property type="match status" value="1"/>
</dbReference>
<dbReference type="GO" id="GO:0004016">
    <property type="term" value="F:adenylate cyclase activity"/>
    <property type="evidence" value="ECO:0007669"/>
    <property type="project" value="UniProtKB-ARBA"/>
</dbReference>
<dbReference type="CDD" id="cd07302">
    <property type="entry name" value="CHD"/>
    <property type="match status" value="1"/>
</dbReference>
<dbReference type="SUPFAM" id="SSF55781">
    <property type="entry name" value="GAF domain-like"/>
    <property type="match status" value="1"/>
</dbReference>
<dbReference type="GO" id="GO:0006171">
    <property type="term" value="P:cAMP biosynthetic process"/>
    <property type="evidence" value="ECO:0007669"/>
    <property type="project" value="TreeGrafter"/>
</dbReference>
<reference evidence="4" key="4">
    <citation type="submission" date="2023-01" db="EMBL/GenBank/DDBJ databases">
        <title>Draft genome sequence of Methylobacterium oxalidis strain NBRC 107715.</title>
        <authorList>
            <person name="Sun Q."/>
            <person name="Mori K."/>
        </authorList>
    </citation>
    <scope>NUCLEOTIDE SEQUENCE</scope>
    <source>
        <strain evidence="4">NBRC 107715</strain>
    </source>
</reference>
<feature type="domain" description="Guanylate cyclase" evidence="2">
    <location>
        <begin position="236"/>
        <end position="367"/>
    </location>
</feature>
<dbReference type="Gene3D" id="3.30.70.1230">
    <property type="entry name" value="Nucleotide cyclase"/>
    <property type="match status" value="1"/>
</dbReference>
<evidence type="ECO:0000259" key="2">
    <source>
        <dbReference type="PROSITE" id="PS50125"/>
    </source>
</evidence>
<accession>A0A512J3X4</accession>